<feature type="region of interest" description="Disordered" evidence="1">
    <location>
        <begin position="158"/>
        <end position="231"/>
    </location>
</feature>
<feature type="compositionally biased region" description="Polar residues" evidence="1">
    <location>
        <begin position="479"/>
        <end position="494"/>
    </location>
</feature>
<feature type="compositionally biased region" description="Polar residues" evidence="1">
    <location>
        <begin position="358"/>
        <end position="368"/>
    </location>
</feature>
<protein>
    <submittedName>
        <fullName evidence="2">Uncharacterized protein</fullName>
    </submittedName>
</protein>
<dbReference type="Proteomes" id="UP000800235">
    <property type="component" value="Unassembled WGS sequence"/>
</dbReference>
<feature type="region of interest" description="Disordered" evidence="1">
    <location>
        <begin position="638"/>
        <end position="664"/>
    </location>
</feature>
<accession>A0A9P4U1U2</accession>
<reference evidence="2" key="1">
    <citation type="journal article" date="2020" name="Stud. Mycol.">
        <title>101 Dothideomycetes genomes: a test case for predicting lifestyles and emergence of pathogens.</title>
        <authorList>
            <person name="Haridas S."/>
            <person name="Albert R."/>
            <person name="Binder M."/>
            <person name="Bloem J."/>
            <person name="Labutti K."/>
            <person name="Salamov A."/>
            <person name="Andreopoulos B."/>
            <person name="Baker S."/>
            <person name="Barry K."/>
            <person name="Bills G."/>
            <person name="Bluhm B."/>
            <person name="Cannon C."/>
            <person name="Castanera R."/>
            <person name="Culley D."/>
            <person name="Daum C."/>
            <person name="Ezra D."/>
            <person name="Gonzalez J."/>
            <person name="Henrissat B."/>
            <person name="Kuo A."/>
            <person name="Liang C."/>
            <person name="Lipzen A."/>
            <person name="Lutzoni F."/>
            <person name="Magnuson J."/>
            <person name="Mondo S."/>
            <person name="Nolan M."/>
            <person name="Ohm R."/>
            <person name="Pangilinan J."/>
            <person name="Park H.-J."/>
            <person name="Ramirez L."/>
            <person name="Alfaro M."/>
            <person name="Sun H."/>
            <person name="Tritt A."/>
            <person name="Yoshinaga Y."/>
            <person name="Zwiers L.-H."/>
            <person name="Turgeon B."/>
            <person name="Goodwin S."/>
            <person name="Spatafora J."/>
            <person name="Crous P."/>
            <person name="Grigoriev I."/>
        </authorList>
    </citation>
    <scope>NUCLEOTIDE SEQUENCE</scope>
    <source>
        <strain evidence="2">CBS 130266</strain>
    </source>
</reference>
<feature type="compositionally biased region" description="Pro residues" evidence="1">
    <location>
        <begin position="180"/>
        <end position="194"/>
    </location>
</feature>
<dbReference type="AlphaFoldDB" id="A0A9P4U1U2"/>
<dbReference type="PANTHER" id="PTHR42068">
    <property type="entry name" value="YALI0B18964P"/>
    <property type="match status" value="1"/>
</dbReference>
<feature type="compositionally biased region" description="Polar residues" evidence="1">
    <location>
        <begin position="18"/>
        <end position="32"/>
    </location>
</feature>
<dbReference type="EMBL" id="MU007014">
    <property type="protein sequence ID" value="KAF2435034.1"/>
    <property type="molecule type" value="Genomic_DNA"/>
</dbReference>
<feature type="region of interest" description="Disordered" evidence="1">
    <location>
        <begin position="244"/>
        <end position="454"/>
    </location>
</feature>
<feature type="compositionally biased region" description="Polar residues" evidence="1">
    <location>
        <begin position="258"/>
        <end position="267"/>
    </location>
</feature>
<feature type="compositionally biased region" description="Basic residues" evidence="1">
    <location>
        <begin position="908"/>
        <end position="919"/>
    </location>
</feature>
<sequence>MPLPSMSSLKSMGRRKSGGNSLDAGSSPQAPVSSFRVIPRQQETAPKTNGYEHSIPYNPARQASYDERQNGSGSSSNRGSNSSAATSAHSRIFEAQNTRYSSSSTLQSPTEAFKKSASTNYLGLPDDAEDDDFGNMFAGLGDRRSRLLDESSSYKMPPVAKFRSESEPMLGGNMFAKTKTPPPFRKNSPQPPSPLWGRTSNDGLMSSPTLQESPLSDDNAPPPVPKHAPADLKDFAYLTIKDEMGGEDVKLPLPSRPTLRTQNSFQQEDGDADARIVRESFVSRDKHGFTPSPMGRNQKERSNPNLLNPQIKSVSNMSSDNSLNTASTSSSSSSTAIPVSATSQHTRNVTPVAHPSFVQGSSSANTTPRAGKSKPKRDDDEPLFDESITKAILSATRHTEARAALPSQRRNTATKVMSAAEFKQQQKHRIAAEESDSGNEYEDDEDDPDQIALQRKIREEKEAKHAIWRQAMKKEIGDQSVSTPSGYSTQTPHFSLTGPATAGASASVEDEDEDESTPLGILLAHNFPSKYNPPDPRLSANSFVGVQRPPSQMGGGNPSARPGSSMNKLPPFARRLPGPEDIPYVGGGSNLIQPSDRQSMGMGRLGTQSVYGGSVMEVNPIVPPGGLVGIIAEEERQKAMRRGGSPGNPNNPPPRQSQQQQVQQMTMGMGMPLTSNGGASAPGMPYFNNNLQAQFEQNAFNQQMMSIIQHQQQMMAVLAQNSGFPTPPMPGMNMGMNPMSGMPMSGLPPPQVQQNRPMSMAGVRPPLQQSRTMSMAHDPGRPNMQPRTMSMAGMNYPGMMGNNQYGAGGLGGMGNMGLGMGMNMQQQTPNYTPSIAPSERSNIGQSTRYRPVSTVRGDGGSTITAGSTYNGNGNSQFTTAKLKGVYGSANAANANANAGEDDEEGWSKHAKSRRGGKKT</sequence>
<dbReference type="OrthoDB" id="5396252at2759"/>
<feature type="region of interest" description="Disordered" evidence="1">
    <location>
        <begin position="548"/>
        <end position="571"/>
    </location>
</feature>
<dbReference type="PANTHER" id="PTHR42068:SF1">
    <property type="entry name" value="YALI0B18964P"/>
    <property type="match status" value="1"/>
</dbReference>
<gene>
    <name evidence="2" type="ORF">EJ08DRAFT_387606</name>
</gene>
<feature type="compositionally biased region" description="Low complexity" evidence="1">
    <location>
        <begin position="70"/>
        <end position="88"/>
    </location>
</feature>
<organism evidence="2 3">
    <name type="scientific">Tothia fuscella</name>
    <dbReference type="NCBI Taxonomy" id="1048955"/>
    <lineage>
        <taxon>Eukaryota</taxon>
        <taxon>Fungi</taxon>
        <taxon>Dikarya</taxon>
        <taxon>Ascomycota</taxon>
        <taxon>Pezizomycotina</taxon>
        <taxon>Dothideomycetes</taxon>
        <taxon>Pleosporomycetidae</taxon>
        <taxon>Venturiales</taxon>
        <taxon>Cylindrosympodiaceae</taxon>
        <taxon>Tothia</taxon>
    </lineage>
</organism>
<name>A0A9P4U1U2_9PEZI</name>
<proteinExistence type="predicted"/>
<feature type="compositionally biased region" description="Polar residues" evidence="1">
    <location>
        <begin position="303"/>
        <end position="317"/>
    </location>
</feature>
<feature type="compositionally biased region" description="Polar residues" evidence="1">
    <location>
        <begin position="198"/>
        <end position="216"/>
    </location>
</feature>
<feature type="compositionally biased region" description="Low complexity" evidence="1">
    <location>
        <begin position="318"/>
        <end position="343"/>
    </location>
</feature>
<feature type="compositionally biased region" description="Polar residues" evidence="1">
    <location>
        <begin position="95"/>
        <end position="115"/>
    </location>
</feature>
<feature type="region of interest" description="Disordered" evidence="1">
    <location>
        <begin position="895"/>
        <end position="919"/>
    </location>
</feature>
<evidence type="ECO:0000313" key="2">
    <source>
        <dbReference type="EMBL" id="KAF2435034.1"/>
    </source>
</evidence>
<feature type="compositionally biased region" description="Basic and acidic residues" evidence="1">
    <location>
        <begin position="272"/>
        <end position="288"/>
    </location>
</feature>
<evidence type="ECO:0000256" key="1">
    <source>
        <dbReference type="SAM" id="MobiDB-lite"/>
    </source>
</evidence>
<evidence type="ECO:0000313" key="3">
    <source>
        <dbReference type="Proteomes" id="UP000800235"/>
    </source>
</evidence>
<keyword evidence="3" id="KW-1185">Reference proteome</keyword>
<feature type="compositionally biased region" description="Low complexity" evidence="1">
    <location>
        <begin position="1"/>
        <end position="11"/>
    </location>
</feature>
<feature type="region of interest" description="Disordered" evidence="1">
    <location>
        <begin position="1"/>
        <end position="115"/>
    </location>
</feature>
<comment type="caution">
    <text evidence="2">The sequence shown here is derived from an EMBL/GenBank/DDBJ whole genome shotgun (WGS) entry which is preliminary data.</text>
</comment>
<feature type="compositionally biased region" description="Acidic residues" evidence="1">
    <location>
        <begin position="433"/>
        <end position="449"/>
    </location>
</feature>
<feature type="region of interest" description="Disordered" evidence="1">
    <location>
        <begin position="475"/>
        <end position="513"/>
    </location>
</feature>